<evidence type="ECO:0000313" key="3">
    <source>
        <dbReference type="Proteomes" id="UP000017836"/>
    </source>
</evidence>
<evidence type="ECO:0000256" key="1">
    <source>
        <dbReference type="SAM" id="MobiDB-lite"/>
    </source>
</evidence>
<protein>
    <submittedName>
        <fullName evidence="2">Uncharacterized protein</fullName>
    </submittedName>
</protein>
<organism evidence="2 3">
    <name type="scientific">Amborella trichopoda</name>
    <dbReference type="NCBI Taxonomy" id="13333"/>
    <lineage>
        <taxon>Eukaryota</taxon>
        <taxon>Viridiplantae</taxon>
        <taxon>Streptophyta</taxon>
        <taxon>Embryophyta</taxon>
        <taxon>Tracheophyta</taxon>
        <taxon>Spermatophyta</taxon>
        <taxon>Magnoliopsida</taxon>
        <taxon>Amborellales</taxon>
        <taxon>Amborellaceae</taxon>
        <taxon>Amborella</taxon>
    </lineage>
</organism>
<dbReference type="AlphaFoldDB" id="W1NT77"/>
<dbReference type="Gramene" id="ERN00542">
    <property type="protein sequence ID" value="ERN00542"/>
    <property type="gene ID" value="AMTR_s00102p00088420"/>
</dbReference>
<dbReference type="EMBL" id="KI394858">
    <property type="protein sequence ID" value="ERN00542.1"/>
    <property type="molecule type" value="Genomic_DNA"/>
</dbReference>
<dbReference type="HOGENOM" id="CLU_2674413_0_0_1"/>
<gene>
    <name evidence="2" type="ORF">AMTR_s00102p00088420</name>
</gene>
<dbReference type="Proteomes" id="UP000017836">
    <property type="component" value="Unassembled WGS sequence"/>
</dbReference>
<proteinExistence type="predicted"/>
<evidence type="ECO:0000313" key="2">
    <source>
        <dbReference type="EMBL" id="ERN00542.1"/>
    </source>
</evidence>
<reference evidence="3" key="1">
    <citation type="journal article" date="2013" name="Science">
        <title>The Amborella genome and the evolution of flowering plants.</title>
        <authorList>
            <consortium name="Amborella Genome Project"/>
        </authorList>
    </citation>
    <scope>NUCLEOTIDE SEQUENCE [LARGE SCALE GENOMIC DNA]</scope>
</reference>
<sequence length="75" mass="8254">MHGKGQTLESLFRVGEPNRSSWSARVSLGCWLAMAVRYCDLRMASLDSPDYEESLPMNGKPPDPKVNDVVSLLGS</sequence>
<name>W1NT77_AMBTC</name>
<keyword evidence="3" id="KW-1185">Reference proteome</keyword>
<feature type="region of interest" description="Disordered" evidence="1">
    <location>
        <begin position="49"/>
        <end position="75"/>
    </location>
</feature>
<accession>W1NT77</accession>